<dbReference type="InterPro" id="IPR034294">
    <property type="entry name" value="Aquaporin_transptr"/>
</dbReference>
<dbReference type="PRINTS" id="PR00783">
    <property type="entry name" value="MINTRINSICP"/>
</dbReference>
<dbReference type="GO" id="GO:0005886">
    <property type="term" value="C:plasma membrane"/>
    <property type="evidence" value="ECO:0007669"/>
    <property type="project" value="TreeGrafter"/>
</dbReference>
<comment type="similarity">
    <text evidence="2 6">Belongs to the MIP/aquaporin (TC 1.A.8) family.</text>
</comment>
<dbReference type="Pfam" id="PF00230">
    <property type="entry name" value="MIP"/>
    <property type="match status" value="1"/>
</dbReference>
<dbReference type="PRINTS" id="PR02020">
    <property type="entry name" value="AQUAPORIN8"/>
</dbReference>
<feature type="transmembrane region" description="Helical" evidence="7">
    <location>
        <begin position="232"/>
        <end position="253"/>
    </location>
</feature>
<keyword evidence="9" id="KW-1185">Reference proteome</keyword>
<evidence type="ECO:0000256" key="3">
    <source>
        <dbReference type="ARBA" id="ARBA00022692"/>
    </source>
</evidence>
<dbReference type="InterPro" id="IPR023277">
    <property type="entry name" value="Aquaporin_8"/>
</dbReference>
<organism evidence="8 9">
    <name type="scientific">Triplophysa tibetana</name>
    <dbReference type="NCBI Taxonomy" id="1572043"/>
    <lineage>
        <taxon>Eukaryota</taxon>
        <taxon>Metazoa</taxon>
        <taxon>Chordata</taxon>
        <taxon>Craniata</taxon>
        <taxon>Vertebrata</taxon>
        <taxon>Euteleostomi</taxon>
        <taxon>Actinopterygii</taxon>
        <taxon>Neopterygii</taxon>
        <taxon>Teleostei</taxon>
        <taxon>Ostariophysi</taxon>
        <taxon>Cypriniformes</taxon>
        <taxon>Nemacheilidae</taxon>
        <taxon>Triplophysa</taxon>
    </lineage>
</organism>
<evidence type="ECO:0000313" key="9">
    <source>
        <dbReference type="Proteomes" id="UP000324632"/>
    </source>
</evidence>
<keyword evidence="4 7" id="KW-1133">Transmembrane helix</keyword>
<name>A0A5A9PUB1_9TELE</name>
<dbReference type="Proteomes" id="UP000324632">
    <property type="component" value="Chromosome 1"/>
</dbReference>
<comment type="caution">
    <text evidence="8">The sequence shown here is derived from an EMBL/GenBank/DDBJ whole genome shotgun (WGS) entry which is preliminary data.</text>
</comment>
<reference evidence="8 9" key="1">
    <citation type="journal article" date="2019" name="Mol. Ecol. Resour.">
        <title>Chromosome-level genome assembly of Triplophysa tibetana, a fish adapted to the harsh high-altitude environment of the Tibetan Plateau.</title>
        <authorList>
            <person name="Yang X."/>
            <person name="Liu H."/>
            <person name="Ma Z."/>
            <person name="Zou Y."/>
            <person name="Zou M."/>
            <person name="Mao Y."/>
            <person name="Li X."/>
            <person name="Wang H."/>
            <person name="Chen T."/>
            <person name="Wang W."/>
            <person name="Yang R."/>
        </authorList>
    </citation>
    <scope>NUCLEOTIDE SEQUENCE [LARGE SCALE GENOMIC DNA]</scope>
    <source>
        <strain evidence="8">TTIB1903HZAU</strain>
        <tissue evidence="8">Muscle</tissue>
    </source>
</reference>
<feature type="transmembrane region" description="Helical" evidence="7">
    <location>
        <begin position="161"/>
        <end position="182"/>
    </location>
</feature>
<evidence type="ECO:0000256" key="2">
    <source>
        <dbReference type="ARBA" id="ARBA00006175"/>
    </source>
</evidence>
<feature type="transmembrane region" description="Helical" evidence="7">
    <location>
        <begin position="95"/>
        <end position="116"/>
    </location>
</feature>
<dbReference type="PANTHER" id="PTHR45665:SF6">
    <property type="entry name" value="AQP8A PROTEIN"/>
    <property type="match status" value="1"/>
</dbReference>
<dbReference type="EMBL" id="SOYY01000001">
    <property type="protein sequence ID" value="KAA0725285.1"/>
    <property type="molecule type" value="Genomic_DNA"/>
</dbReference>
<evidence type="ECO:0000256" key="6">
    <source>
        <dbReference type="RuleBase" id="RU000477"/>
    </source>
</evidence>
<proteinExistence type="inferred from homology"/>
<dbReference type="SUPFAM" id="SSF81338">
    <property type="entry name" value="Aquaporin-like"/>
    <property type="match status" value="1"/>
</dbReference>
<evidence type="ECO:0000256" key="1">
    <source>
        <dbReference type="ARBA" id="ARBA00004141"/>
    </source>
</evidence>
<keyword evidence="6" id="KW-0813">Transport</keyword>
<dbReference type="InterPro" id="IPR000425">
    <property type="entry name" value="MIP"/>
</dbReference>
<sequence>MTSAESKSELFTVATGAGGDSHQNQPNKLSFYEHYIQPCLAEILGSTLFMFVGCVSVMGNVGINGSIQPALAHGLALAIAIAIFGEVSGGHFNPAVSVCVYLIGGMEFILLVPYMISQMLGGVIAASLAKYFQAVTTEMAYGNATGAAFDAVQSADVVGSATLAEMIMTLFLTIVVSMGAVNGRTRSSLAPFCIGLTVTANILAGGGISGACMNPARAFGPAIVSGHWTYHWIYWVGPLTGALVTVSIVRLIMGDKKIRVVFK</sequence>
<protein>
    <submittedName>
        <fullName evidence="8">Aquaporin-8</fullName>
    </submittedName>
</protein>
<dbReference type="GO" id="GO:0015250">
    <property type="term" value="F:water channel activity"/>
    <property type="evidence" value="ECO:0007669"/>
    <property type="project" value="TreeGrafter"/>
</dbReference>
<comment type="subcellular location">
    <subcellularLocation>
        <location evidence="1">Membrane</location>
        <topology evidence="1">Multi-pass membrane protein</topology>
    </subcellularLocation>
</comment>
<dbReference type="PANTHER" id="PTHR45665">
    <property type="entry name" value="AQUAPORIN-8"/>
    <property type="match status" value="1"/>
</dbReference>
<feature type="transmembrane region" description="Helical" evidence="7">
    <location>
        <begin position="128"/>
        <end position="149"/>
    </location>
</feature>
<evidence type="ECO:0000256" key="4">
    <source>
        <dbReference type="ARBA" id="ARBA00022989"/>
    </source>
</evidence>
<evidence type="ECO:0000256" key="5">
    <source>
        <dbReference type="ARBA" id="ARBA00023136"/>
    </source>
</evidence>
<evidence type="ECO:0000256" key="7">
    <source>
        <dbReference type="SAM" id="Phobius"/>
    </source>
</evidence>
<accession>A0A5A9PUB1</accession>
<evidence type="ECO:0000313" key="8">
    <source>
        <dbReference type="EMBL" id="KAA0725285.1"/>
    </source>
</evidence>
<feature type="transmembrane region" description="Helical" evidence="7">
    <location>
        <begin position="189"/>
        <end position="212"/>
    </location>
</feature>
<feature type="transmembrane region" description="Helical" evidence="7">
    <location>
        <begin position="35"/>
        <end position="58"/>
    </location>
</feature>
<keyword evidence="3 6" id="KW-0812">Transmembrane</keyword>
<feature type="transmembrane region" description="Helical" evidence="7">
    <location>
        <begin position="70"/>
        <end position="89"/>
    </location>
</feature>
<keyword evidence="5 7" id="KW-0472">Membrane</keyword>
<dbReference type="InterPro" id="IPR023271">
    <property type="entry name" value="Aquaporin-like"/>
</dbReference>
<dbReference type="Gene3D" id="1.20.1080.10">
    <property type="entry name" value="Glycerol uptake facilitator protein"/>
    <property type="match status" value="1"/>
</dbReference>
<dbReference type="AlphaFoldDB" id="A0A5A9PUB1"/>
<dbReference type="FunFam" id="1.20.1080.10:FF:000019">
    <property type="entry name" value="AQuaPorin or aquaglyceroporin related"/>
    <property type="match status" value="1"/>
</dbReference>
<gene>
    <name evidence="8" type="ORF">E1301_Tti005997</name>
</gene>